<gene>
    <name evidence="2" type="ORF">FB382_002498</name>
</gene>
<accession>A0A7W3PA90</accession>
<dbReference type="EMBL" id="JACGXA010000001">
    <property type="protein sequence ID" value="MBA8804207.1"/>
    <property type="molecule type" value="Genomic_DNA"/>
</dbReference>
<proteinExistence type="predicted"/>
<protein>
    <recommendedName>
        <fullName evidence="4">DUF4230 domain-containing protein</fullName>
    </recommendedName>
</protein>
<keyword evidence="1" id="KW-0175">Coiled coil</keyword>
<dbReference type="Proteomes" id="UP000580910">
    <property type="component" value="Unassembled WGS sequence"/>
</dbReference>
<dbReference type="Pfam" id="PF14014">
    <property type="entry name" value="DUF4230"/>
    <property type="match status" value="1"/>
</dbReference>
<feature type="coiled-coil region" evidence="1">
    <location>
        <begin position="154"/>
        <end position="183"/>
    </location>
</feature>
<name>A0A7W3PA90_9ACTN</name>
<comment type="caution">
    <text evidence="2">The sequence shown here is derived from an EMBL/GenBank/DDBJ whole genome shotgun (WGS) entry which is preliminary data.</text>
</comment>
<evidence type="ECO:0008006" key="4">
    <source>
        <dbReference type="Google" id="ProtNLM"/>
    </source>
</evidence>
<sequence>MRFFAKLAAVAVVCMMVIAVGIAAAWKLGVNLPFGVTDVDRSQPAVLKSIQDISEFHAAVGNFEVVLDYEHDVNWVPSFIAGERSLFVAAGTVDAYVDFSGLASGDVRLSDDGKSVVVRLPDAQLSKPNLDQDRTYLFSQDRGVLDRVGDALSTDDQQELYQLAETKLEAAAEESELERQAQDNTQAMLVGLFGSMDMKVTFVS</sequence>
<evidence type="ECO:0000256" key="1">
    <source>
        <dbReference type="SAM" id="Coils"/>
    </source>
</evidence>
<keyword evidence="3" id="KW-1185">Reference proteome</keyword>
<dbReference type="RefSeq" id="WP_182539582.1">
    <property type="nucleotide sequence ID" value="NZ_JACGXA010000001.1"/>
</dbReference>
<reference evidence="2 3" key="1">
    <citation type="submission" date="2020-07" db="EMBL/GenBank/DDBJ databases">
        <title>Sequencing the genomes of 1000 actinobacteria strains.</title>
        <authorList>
            <person name="Klenk H.-P."/>
        </authorList>
    </citation>
    <scope>NUCLEOTIDE SEQUENCE [LARGE SCALE GENOMIC DNA]</scope>
    <source>
        <strain evidence="2 3">DSM 21349</strain>
    </source>
</reference>
<evidence type="ECO:0000313" key="2">
    <source>
        <dbReference type="EMBL" id="MBA8804207.1"/>
    </source>
</evidence>
<organism evidence="2 3">
    <name type="scientific">Nocardioides ginsengisegetis</name>
    <dbReference type="NCBI Taxonomy" id="661491"/>
    <lineage>
        <taxon>Bacteria</taxon>
        <taxon>Bacillati</taxon>
        <taxon>Actinomycetota</taxon>
        <taxon>Actinomycetes</taxon>
        <taxon>Propionibacteriales</taxon>
        <taxon>Nocardioidaceae</taxon>
        <taxon>Nocardioides</taxon>
    </lineage>
</organism>
<evidence type="ECO:0000313" key="3">
    <source>
        <dbReference type="Proteomes" id="UP000580910"/>
    </source>
</evidence>
<dbReference type="InterPro" id="IPR025324">
    <property type="entry name" value="DUF4230"/>
</dbReference>
<dbReference type="AlphaFoldDB" id="A0A7W3PA90"/>